<dbReference type="PANTHER" id="PTHR28110:SF1">
    <property type="entry name" value="TRANSMEMBRANE PROTEIN"/>
    <property type="match status" value="1"/>
</dbReference>
<dbReference type="PANTHER" id="PTHR28110">
    <property type="entry name" value="TRANSMEMBRANE PROTEIN"/>
    <property type="match status" value="1"/>
</dbReference>
<dbReference type="Proteomes" id="UP001556367">
    <property type="component" value="Unassembled WGS sequence"/>
</dbReference>
<dbReference type="EMBL" id="JASNQZ010000005">
    <property type="protein sequence ID" value="KAL0957778.1"/>
    <property type="molecule type" value="Genomic_DNA"/>
</dbReference>
<protein>
    <submittedName>
        <fullName evidence="2">Uncharacterized protein</fullName>
    </submittedName>
</protein>
<proteinExistence type="predicted"/>
<evidence type="ECO:0000313" key="2">
    <source>
        <dbReference type="EMBL" id="KAL0957778.1"/>
    </source>
</evidence>
<gene>
    <name evidence="2" type="ORF">HGRIS_001555</name>
</gene>
<organism evidence="2 3">
    <name type="scientific">Hohenbuehelia grisea</name>
    <dbReference type="NCBI Taxonomy" id="104357"/>
    <lineage>
        <taxon>Eukaryota</taxon>
        <taxon>Fungi</taxon>
        <taxon>Dikarya</taxon>
        <taxon>Basidiomycota</taxon>
        <taxon>Agaricomycotina</taxon>
        <taxon>Agaricomycetes</taxon>
        <taxon>Agaricomycetidae</taxon>
        <taxon>Agaricales</taxon>
        <taxon>Pleurotineae</taxon>
        <taxon>Pleurotaceae</taxon>
        <taxon>Hohenbuehelia</taxon>
    </lineage>
</organism>
<sequence>MRLALKANLFKLPPALPNYVRATTEEFVLDSFQNLLLSIARFNEHTGRYPESITVVGYEMKRERFTKLHRAALRWPIERFHYIGADPDGQEGVEAQEGEVRSRKCDHTSAPFRPSLPEFS</sequence>
<name>A0ABR3JRL9_9AGAR</name>
<accession>A0ABR3JRL9</accession>
<feature type="compositionally biased region" description="Basic and acidic residues" evidence="1">
    <location>
        <begin position="98"/>
        <end position="107"/>
    </location>
</feature>
<evidence type="ECO:0000256" key="1">
    <source>
        <dbReference type="SAM" id="MobiDB-lite"/>
    </source>
</evidence>
<feature type="region of interest" description="Disordered" evidence="1">
    <location>
        <begin position="86"/>
        <end position="120"/>
    </location>
</feature>
<evidence type="ECO:0000313" key="3">
    <source>
        <dbReference type="Proteomes" id="UP001556367"/>
    </source>
</evidence>
<feature type="compositionally biased region" description="Acidic residues" evidence="1">
    <location>
        <begin position="88"/>
        <end position="97"/>
    </location>
</feature>
<comment type="caution">
    <text evidence="2">The sequence shown here is derived from an EMBL/GenBank/DDBJ whole genome shotgun (WGS) entry which is preliminary data.</text>
</comment>
<keyword evidence="3" id="KW-1185">Reference proteome</keyword>
<dbReference type="InterPro" id="IPR055323">
    <property type="entry name" value="C57A10.07/YOR238W"/>
</dbReference>
<reference evidence="3" key="1">
    <citation type="submission" date="2024-06" db="EMBL/GenBank/DDBJ databases">
        <title>Multi-omics analyses provide insights into the biosynthesis of the anticancer antibiotic pleurotin in Hohenbuehelia grisea.</title>
        <authorList>
            <person name="Weaver J.A."/>
            <person name="Alberti F."/>
        </authorList>
    </citation>
    <scope>NUCLEOTIDE SEQUENCE [LARGE SCALE GENOMIC DNA]</scope>
    <source>
        <strain evidence="3">T-177</strain>
    </source>
</reference>